<feature type="transmembrane region" description="Helical" evidence="1">
    <location>
        <begin position="256"/>
        <end position="284"/>
    </location>
</feature>
<protein>
    <recommendedName>
        <fullName evidence="4">Oligosaccharide flippase family protein</fullName>
    </recommendedName>
</protein>
<feature type="transmembrane region" description="Helical" evidence="1">
    <location>
        <begin position="182"/>
        <end position="203"/>
    </location>
</feature>
<keyword evidence="1" id="KW-0472">Membrane</keyword>
<feature type="transmembrane region" description="Helical" evidence="1">
    <location>
        <begin position="466"/>
        <end position="484"/>
    </location>
</feature>
<accession>A0A6I2GF71</accession>
<feature type="transmembrane region" description="Helical" evidence="1">
    <location>
        <begin position="229"/>
        <end position="250"/>
    </location>
</feature>
<dbReference type="Proteomes" id="UP000430975">
    <property type="component" value="Unassembled WGS sequence"/>
</dbReference>
<dbReference type="RefSeq" id="WP_153864149.1">
    <property type="nucleotide sequence ID" value="NZ_WJQS01000019.1"/>
</dbReference>
<name>A0A6I2GF71_9LACT</name>
<evidence type="ECO:0000313" key="3">
    <source>
        <dbReference type="Proteomes" id="UP000430975"/>
    </source>
</evidence>
<evidence type="ECO:0008006" key="4">
    <source>
        <dbReference type="Google" id="ProtNLM"/>
    </source>
</evidence>
<keyword evidence="1" id="KW-0812">Transmembrane</keyword>
<feature type="transmembrane region" description="Helical" evidence="1">
    <location>
        <begin position="90"/>
        <end position="112"/>
    </location>
</feature>
<organism evidence="2 3">
    <name type="scientific">Fundicoccus ignavus</name>
    <dbReference type="NCBI Taxonomy" id="2664442"/>
    <lineage>
        <taxon>Bacteria</taxon>
        <taxon>Bacillati</taxon>
        <taxon>Bacillota</taxon>
        <taxon>Bacilli</taxon>
        <taxon>Lactobacillales</taxon>
        <taxon>Aerococcaceae</taxon>
        <taxon>Fundicoccus</taxon>
    </lineage>
</organism>
<proteinExistence type="predicted"/>
<evidence type="ECO:0000313" key="2">
    <source>
        <dbReference type="EMBL" id="MRI86500.1"/>
    </source>
</evidence>
<feature type="transmembrane region" description="Helical" evidence="1">
    <location>
        <begin position="118"/>
        <end position="142"/>
    </location>
</feature>
<sequence length="502" mass="56053">MRTKKFFYNSATTAFYQIIVMIAGFITPRIMLKYYGSEINGLVSSITQFIAYFNLVEAGLSGAAIYALYKPLADSDNSKINSIVSAAKIFYTKSGYMFLSLTIGLAVFYPLYVKTDAITPVSMGILVVVLGINGVLEFFTLAKYRVLLSADQKTYVISLASLVHIFINTLIIVILGTMQVNIVALRTIALLSIFTRTFILMVYTGKKYKFLDYTVEPDYSSLDKRWDALYLQILGMVHKGSPVVILTLILKDLKIVSIYVVFSMVIEGINGILSIFISGLSASFGDVIARKETRVLQKAYSEFEYVYYGLITTVYATAFITIMPFIRVYTKGITDINYDLPVIGFLFVLNGLLYNLKTPQGMLVISAGLFKETKIQTTIQGAIAVMVGIILAPTLGIAGVLIGSILSNIYRDIDLLFFIPKNVTNLSYKSTLKRILRIGISIILICIPFLFITIEPTGYIDWAVNAMLISVYSVFIVVFINLVFEKEMMKSVLMRSIKILKK</sequence>
<keyword evidence="3" id="KW-1185">Reference proteome</keyword>
<feature type="transmembrane region" description="Helical" evidence="1">
    <location>
        <begin position="435"/>
        <end position="454"/>
    </location>
</feature>
<keyword evidence="1" id="KW-1133">Transmembrane helix</keyword>
<feature type="transmembrane region" description="Helical" evidence="1">
    <location>
        <begin position="7"/>
        <end position="26"/>
    </location>
</feature>
<evidence type="ECO:0000256" key="1">
    <source>
        <dbReference type="SAM" id="Phobius"/>
    </source>
</evidence>
<feature type="transmembrane region" description="Helical" evidence="1">
    <location>
        <begin position="377"/>
        <end position="403"/>
    </location>
</feature>
<reference evidence="2 3" key="1">
    <citation type="submission" date="2019-11" db="EMBL/GenBank/DDBJ databases">
        <title>Characterisation of Fundicoccus ignavus gen. nov. sp. nov., a novel genus of the family Aerococcaceae isolated from bulk tank milk.</title>
        <authorList>
            <person name="Siebert A."/>
            <person name="Huptas C."/>
            <person name="Wenning M."/>
            <person name="Scherer S."/>
            <person name="Doll E.V."/>
        </authorList>
    </citation>
    <scope>NUCLEOTIDE SEQUENCE [LARGE SCALE GENOMIC DNA]</scope>
    <source>
        <strain evidence="2 3">WS4759</strain>
    </source>
</reference>
<feature type="transmembrane region" description="Helical" evidence="1">
    <location>
        <begin position="154"/>
        <end position="176"/>
    </location>
</feature>
<feature type="transmembrane region" description="Helical" evidence="1">
    <location>
        <begin position="46"/>
        <end position="69"/>
    </location>
</feature>
<comment type="caution">
    <text evidence="2">The sequence shown here is derived from an EMBL/GenBank/DDBJ whole genome shotgun (WGS) entry which is preliminary data.</text>
</comment>
<feature type="transmembrane region" description="Helical" evidence="1">
    <location>
        <begin position="338"/>
        <end position="356"/>
    </location>
</feature>
<gene>
    <name evidence="2" type="ORF">GIY09_11655</name>
</gene>
<dbReference type="EMBL" id="WJQS01000019">
    <property type="protein sequence ID" value="MRI86500.1"/>
    <property type="molecule type" value="Genomic_DNA"/>
</dbReference>
<feature type="transmembrane region" description="Helical" evidence="1">
    <location>
        <begin position="305"/>
        <end position="326"/>
    </location>
</feature>
<dbReference type="AlphaFoldDB" id="A0A6I2GF71"/>